<evidence type="ECO:0000313" key="2">
    <source>
        <dbReference type="EMBL" id="PRO65793.1"/>
    </source>
</evidence>
<accession>A0A2P6MHR0</accession>
<evidence type="ECO:0000313" key="3">
    <source>
        <dbReference type="Proteomes" id="UP000243650"/>
    </source>
</evidence>
<name>A0A2P6MHR0_ALKUR</name>
<dbReference type="Proteomes" id="UP000243650">
    <property type="component" value="Unassembled WGS sequence"/>
</dbReference>
<gene>
    <name evidence="2" type="ORF">C6I21_07805</name>
</gene>
<sequence>MYVLTRGSEGAETLKCTGTNVPKLFTSQPEAQSFARMLNSHSRRDRSWYVREASCTEQFADSTSRNRSEKRKSQHQPVN</sequence>
<reference evidence="2 3" key="1">
    <citation type="submission" date="2018-03" db="EMBL/GenBank/DDBJ databases">
        <title>Bacillus urumqiensis sp. nov., a moderately haloalkaliphilic bacterium isolated from a salt lake.</title>
        <authorList>
            <person name="Zhao B."/>
            <person name="Liao Z."/>
        </authorList>
    </citation>
    <scope>NUCLEOTIDE SEQUENCE [LARGE SCALE GENOMIC DNA]</scope>
    <source>
        <strain evidence="2 3">BZ-SZ-XJ18</strain>
    </source>
</reference>
<dbReference type="OrthoDB" id="2927661at2"/>
<proteinExistence type="predicted"/>
<evidence type="ECO:0000256" key="1">
    <source>
        <dbReference type="SAM" id="MobiDB-lite"/>
    </source>
</evidence>
<dbReference type="RefSeq" id="WP_105958889.1">
    <property type="nucleotide sequence ID" value="NZ_PVNS01000006.1"/>
</dbReference>
<protein>
    <submittedName>
        <fullName evidence="2">Uncharacterized protein</fullName>
    </submittedName>
</protein>
<dbReference type="EMBL" id="PVNS01000006">
    <property type="protein sequence ID" value="PRO65793.1"/>
    <property type="molecule type" value="Genomic_DNA"/>
</dbReference>
<feature type="region of interest" description="Disordered" evidence="1">
    <location>
        <begin position="58"/>
        <end position="79"/>
    </location>
</feature>
<organism evidence="2 3">
    <name type="scientific">Alkalicoccus urumqiensis</name>
    <name type="common">Bacillus urumqiensis</name>
    <dbReference type="NCBI Taxonomy" id="1548213"/>
    <lineage>
        <taxon>Bacteria</taxon>
        <taxon>Bacillati</taxon>
        <taxon>Bacillota</taxon>
        <taxon>Bacilli</taxon>
        <taxon>Bacillales</taxon>
        <taxon>Bacillaceae</taxon>
        <taxon>Alkalicoccus</taxon>
    </lineage>
</organism>
<comment type="caution">
    <text evidence="2">The sequence shown here is derived from an EMBL/GenBank/DDBJ whole genome shotgun (WGS) entry which is preliminary data.</text>
</comment>
<keyword evidence="3" id="KW-1185">Reference proteome</keyword>
<feature type="compositionally biased region" description="Basic residues" evidence="1">
    <location>
        <begin position="68"/>
        <end position="79"/>
    </location>
</feature>
<dbReference type="AlphaFoldDB" id="A0A2P6MHR0"/>